<proteinExistence type="inferred from homology"/>
<dbReference type="GO" id="GO:0016150">
    <property type="term" value="F:translation release factor activity, codon nonspecific"/>
    <property type="evidence" value="ECO:0007669"/>
    <property type="project" value="TreeGrafter"/>
</dbReference>
<dbReference type="Gene3D" id="3.30.160.20">
    <property type="match status" value="1"/>
</dbReference>
<dbReference type="GO" id="GO:0070126">
    <property type="term" value="P:mitochondrial translational termination"/>
    <property type="evidence" value="ECO:0007669"/>
    <property type="project" value="TreeGrafter"/>
</dbReference>
<evidence type="ECO:0000313" key="7">
    <source>
        <dbReference type="Proteomes" id="UP000245119"/>
    </source>
</evidence>
<evidence type="ECO:0000259" key="5">
    <source>
        <dbReference type="PROSITE" id="PS00745"/>
    </source>
</evidence>
<dbReference type="PROSITE" id="PS00745">
    <property type="entry name" value="RF_PROK_I"/>
    <property type="match status" value="1"/>
</dbReference>
<evidence type="ECO:0000256" key="4">
    <source>
        <dbReference type="ARBA" id="ARBA00041531"/>
    </source>
</evidence>
<dbReference type="Pfam" id="PF00472">
    <property type="entry name" value="RF-1"/>
    <property type="match status" value="1"/>
</dbReference>
<dbReference type="EC" id="3.1.1.29" evidence="1"/>
<sequence>MTEECKLFSHHVQHTDARARPDTSSVDFAGYIPVNELDISYARSSGPGGQNVNKVNTKVEVRFHLQSASWLSQEIKDKLKEMESNKITKDGYLVVSSERTRIQLLNQADCMDKLRTMIFRAAIRPRGLTQEEIQLRDKRLAKAKEQTLLMKRTHSLTKQNRGSM</sequence>
<evidence type="ECO:0000256" key="3">
    <source>
        <dbReference type="ARBA" id="ARBA00039441"/>
    </source>
</evidence>
<dbReference type="InterPro" id="IPR000352">
    <property type="entry name" value="Pep_chain_release_fac_I"/>
</dbReference>
<dbReference type="EMBL" id="PZQS01000001">
    <property type="protein sequence ID" value="PVD38678.1"/>
    <property type="molecule type" value="Genomic_DNA"/>
</dbReference>
<dbReference type="InterPro" id="IPR052104">
    <property type="entry name" value="Mito_Release_Factor_mL62"/>
</dbReference>
<reference evidence="6 7" key="1">
    <citation type="submission" date="2018-04" db="EMBL/GenBank/DDBJ databases">
        <title>The genome of golden apple snail Pomacea canaliculata provides insight into stress tolerance and invasive adaptation.</title>
        <authorList>
            <person name="Liu C."/>
            <person name="Liu B."/>
            <person name="Ren Y."/>
            <person name="Zhang Y."/>
            <person name="Wang H."/>
            <person name="Li S."/>
            <person name="Jiang F."/>
            <person name="Yin L."/>
            <person name="Zhang G."/>
            <person name="Qian W."/>
            <person name="Fan W."/>
        </authorList>
    </citation>
    <scope>NUCLEOTIDE SEQUENCE [LARGE SCALE GENOMIC DNA]</scope>
    <source>
        <strain evidence="6">SZHN2017</strain>
        <tissue evidence="6">Muscle</tissue>
    </source>
</reference>
<feature type="domain" description="Prokaryotic-type class I peptide chain release factors" evidence="5">
    <location>
        <begin position="43"/>
        <end position="59"/>
    </location>
</feature>
<dbReference type="PANTHER" id="PTHR11075">
    <property type="entry name" value="PEPTIDE CHAIN RELEASE FACTOR"/>
    <property type="match status" value="1"/>
</dbReference>
<gene>
    <name evidence="6" type="ORF">C0Q70_01298</name>
</gene>
<dbReference type="SUPFAM" id="SSF110916">
    <property type="entry name" value="Peptidyl-tRNA hydrolase domain-like"/>
    <property type="match status" value="1"/>
</dbReference>
<comment type="caution">
    <text evidence="6">The sequence shown here is derived from an EMBL/GenBank/DDBJ whole genome shotgun (WGS) entry which is preliminary data.</text>
</comment>
<keyword evidence="7" id="KW-1185">Reference proteome</keyword>
<dbReference type="STRING" id="400727.A0A2T7PZ35"/>
<dbReference type="GO" id="GO:0005762">
    <property type="term" value="C:mitochondrial large ribosomal subunit"/>
    <property type="evidence" value="ECO:0007669"/>
    <property type="project" value="TreeGrafter"/>
</dbReference>
<dbReference type="PANTHER" id="PTHR11075:SF54">
    <property type="entry name" value="LARGE RIBOSOMAL SUBUNIT PROTEIN ML62"/>
    <property type="match status" value="1"/>
</dbReference>
<dbReference type="Proteomes" id="UP000245119">
    <property type="component" value="Linkage Group LG1"/>
</dbReference>
<accession>A0A2T7PZ35</accession>
<name>A0A2T7PZ35_POMCA</name>
<evidence type="ECO:0000313" key="6">
    <source>
        <dbReference type="EMBL" id="PVD38678.1"/>
    </source>
</evidence>
<dbReference type="OrthoDB" id="270639at2759"/>
<dbReference type="GO" id="GO:0004045">
    <property type="term" value="F:peptidyl-tRNA hydrolase activity"/>
    <property type="evidence" value="ECO:0007669"/>
    <property type="project" value="UniProtKB-EC"/>
</dbReference>
<dbReference type="FunFam" id="3.30.160.20:FF:000046">
    <property type="entry name" value="Peptidyl-tRNA hydrolase ICT1"/>
    <property type="match status" value="1"/>
</dbReference>
<comment type="similarity">
    <text evidence="2">Belongs to the prokaryotic/mitochondrial release factor family. Mitochondrion-specific ribosomal protein mL62 subfamily.</text>
</comment>
<evidence type="ECO:0000256" key="1">
    <source>
        <dbReference type="ARBA" id="ARBA00013260"/>
    </source>
</evidence>
<dbReference type="AlphaFoldDB" id="A0A2T7PZ35"/>
<protein>
    <recommendedName>
        <fullName evidence="3">Large ribosomal subunit protein mL62</fullName>
        <ecNumber evidence="1">3.1.1.29</ecNumber>
    </recommendedName>
    <alternativeName>
        <fullName evidence="4">Peptidyl-tRNA hydrolase ICT1, mitochondrial</fullName>
    </alternativeName>
</protein>
<organism evidence="6 7">
    <name type="scientific">Pomacea canaliculata</name>
    <name type="common">Golden apple snail</name>
    <dbReference type="NCBI Taxonomy" id="400727"/>
    <lineage>
        <taxon>Eukaryota</taxon>
        <taxon>Metazoa</taxon>
        <taxon>Spiralia</taxon>
        <taxon>Lophotrochozoa</taxon>
        <taxon>Mollusca</taxon>
        <taxon>Gastropoda</taxon>
        <taxon>Caenogastropoda</taxon>
        <taxon>Architaenioglossa</taxon>
        <taxon>Ampullarioidea</taxon>
        <taxon>Ampullariidae</taxon>
        <taxon>Pomacea</taxon>
    </lineage>
</organism>
<evidence type="ECO:0000256" key="2">
    <source>
        <dbReference type="ARBA" id="ARBA00038225"/>
    </source>
</evidence>